<name>W9SRH8_9ROSA</name>
<reference evidence="2" key="1">
    <citation type="submission" date="2013-01" db="EMBL/GenBank/DDBJ databases">
        <title>Draft Genome Sequence of a Mulberry Tree, Morus notabilis C.K. Schneid.</title>
        <authorList>
            <person name="He N."/>
            <person name="Zhao S."/>
        </authorList>
    </citation>
    <scope>NUCLEOTIDE SEQUENCE</scope>
</reference>
<gene>
    <name evidence="1" type="ORF">L484_007098</name>
</gene>
<dbReference type="Proteomes" id="UP000030645">
    <property type="component" value="Unassembled WGS sequence"/>
</dbReference>
<evidence type="ECO:0000313" key="2">
    <source>
        <dbReference type="Proteomes" id="UP000030645"/>
    </source>
</evidence>
<dbReference type="EMBL" id="KE345969">
    <property type="protein sequence ID" value="EXC22426.1"/>
    <property type="molecule type" value="Genomic_DNA"/>
</dbReference>
<sequence length="158" mass="18208">MPCELFDDKCYFAMPHEVVRILSKFCDILALIRNKGGQLHLSLDHEKCRAILDFLGVDSVKKSFDWNVECIKFCNLLSQDSVDIYVELLCFVAENEKTFPAKYYRDIPLLKYSNQEENVQLCSISQIIKGELALKYALDPELHLWLNDVGTLSGIRLD</sequence>
<evidence type="ECO:0000313" key="1">
    <source>
        <dbReference type="EMBL" id="EXC22426.1"/>
    </source>
</evidence>
<protein>
    <submittedName>
        <fullName evidence="1">Uncharacterized protein</fullName>
    </submittedName>
</protein>
<dbReference type="AlphaFoldDB" id="W9SRH8"/>
<accession>W9SRH8</accession>
<keyword evidence="2" id="KW-1185">Reference proteome</keyword>
<proteinExistence type="predicted"/>
<organism evidence="1 2">
    <name type="scientific">Morus notabilis</name>
    <dbReference type="NCBI Taxonomy" id="981085"/>
    <lineage>
        <taxon>Eukaryota</taxon>
        <taxon>Viridiplantae</taxon>
        <taxon>Streptophyta</taxon>
        <taxon>Embryophyta</taxon>
        <taxon>Tracheophyta</taxon>
        <taxon>Spermatophyta</taxon>
        <taxon>Magnoliopsida</taxon>
        <taxon>eudicotyledons</taxon>
        <taxon>Gunneridae</taxon>
        <taxon>Pentapetalae</taxon>
        <taxon>rosids</taxon>
        <taxon>fabids</taxon>
        <taxon>Rosales</taxon>
        <taxon>Moraceae</taxon>
        <taxon>Moreae</taxon>
        <taxon>Morus</taxon>
    </lineage>
</organism>